<feature type="region of interest" description="Disordered" evidence="1">
    <location>
        <begin position="41"/>
        <end position="75"/>
    </location>
</feature>
<sequence length="75" mass="8004">MRDSSSTNETPGVVDGDEVDSLLKLPKAPFGMDLDVHSNRSSVISQDEVQKSPSECSALLGSPDEPDAKKGESRE</sequence>
<proteinExistence type="predicted"/>
<organism evidence="2 3">
    <name type="scientific">Orchesella cincta</name>
    <name type="common">Springtail</name>
    <name type="synonym">Podura cincta</name>
    <dbReference type="NCBI Taxonomy" id="48709"/>
    <lineage>
        <taxon>Eukaryota</taxon>
        <taxon>Metazoa</taxon>
        <taxon>Ecdysozoa</taxon>
        <taxon>Arthropoda</taxon>
        <taxon>Hexapoda</taxon>
        <taxon>Collembola</taxon>
        <taxon>Entomobryomorpha</taxon>
        <taxon>Entomobryoidea</taxon>
        <taxon>Orchesellidae</taxon>
        <taxon>Orchesellinae</taxon>
        <taxon>Orchesella</taxon>
    </lineage>
</organism>
<protein>
    <submittedName>
        <fullName evidence="2">Uncharacterized protein</fullName>
    </submittedName>
</protein>
<dbReference type="EMBL" id="LJIJ01000395">
    <property type="protein sequence ID" value="ODM97912.1"/>
    <property type="molecule type" value="Genomic_DNA"/>
</dbReference>
<reference evidence="2 3" key="1">
    <citation type="journal article" date="2016" name="Genome Biol. Evol.">
        <title>Gene Family Evolution Reflects Adaptation to Soil Environmental Stressors in the Genome of the Collembolan Orchesella cincta.</title>
        <authorList>
            <person name="Faddeeva-Vakhrusheva A."/>
            <person name="Derks M.F."/>
            <person name="Anvar S.Y."/>
            <person name="Agamennone V."/>
            <person name="Suring W."/>
            <person name="Smit S."/>
            <person name="van Straalen N.M."/>
            <person name="Roelofs D."/>
        </authorList>
    </citation>
    <scope>NUCLEOTIDE SEQUENCE [LARGE SCALE GENOMIC DNA]</scope>
    <source>
        <tissue evidence="2">Mixed pool</tissue>
    </source>
</reference>
<feature type="compositionally biased region" description="Basic and acidic residues" evidence="1">
    <location>
        <begin position="66"/>
        <end position="75"/>
    </location>
</feature>
<accession>A0A1D2MY35</accession>
<dbReference type="Proteomes" id="UP000094527">
    <property type="component" value="Unassembled WGS sequence"/>
</dbReference>
<gene>
    <name evidence="2" type="ORF">Ocin01_08766</name>
</gene>
<comment type="caution">
    <text evidence="2">The sequence shown here is derived from an EMBL/GenBank/DDBJ whole genome shotgun (WGS) entry which is preliminary data.</text>
</comment>
<name>A0A1D2MY35_ORCCI</name>
<evidence type="ECO:0000313" key="3">
    <source>
        <dbReference type="Proteomes" id="UP000094527"/>
    </source>
</evidence>
<feature type="compositionally biased region" description="Polar residues" evidence="1">
    <location>
        <begin position="41"/>
        <end position="55"/>
    </location>
</feature>
<evidence type="ECO:0000313" key="2">
    <source>
        <dbReference type="EMBL" id="ODM97912.1"/>
    </source>
</evidence>
<dbReference type="OrthoDB" id="6428710at2759"/>
<evidence type="ECO:0000256" key="1">
    <source>
        <dbReference type="SAM" id="MobiDB-lite"/>
    </source>
</evidence>
<dbReference type="AlphaFoldDB" id="A0A1D2MY35"/>
<keyword evidence="3" id="KW-1185">Reference proteome</keyword>